<keyword evidence="3" id="KW-1185">Reference proteome</keyword>
<dbReference type="STRING" id="1121291.SAMN02745134_03163"/>
<dbReference type="AlphaFoldDB" id="A0A1W1XU69"/>
<protein>
    <submittedName>
        <fullName evidence="2">Helix-turn-helix domain-containing protein</fullName>
    </submittedName>
</protein>
<evidence type="ECO:0000259" key="1">
    <source>
        <dbReference type="PROSITE" id="PS50943"/>
    </source>
</evidence>
<dbReference type="EMBL" id="FWXH01000017">
    <property type="protein sequence ID" value="SMC27404.1"/>
    <property type="molecule type" value="Genomic_DNA"/>
</dbReference>
<feature type="domain" description="HTH cro/C1-type" evidence="1">
    <location>
        <begin position="10"/>
        <end position="63"/>
    </location>
</feature>
<dbReference type="SMART" id="SM00028">
    <property type="entry name" value="TPR"/>
    <property type="match status" value="3"/>
</dbReference>
<accession>A0A1W1XU69</accession>
<name>A0A1W1XU69_9CLOT</name>
<proteinExistence type="predicted"/>
<organism evidence="2 3">
    <name type="scientific">Clostridium acidisoli DSM 12555</name>
    <dbReference type="NCBI Taxonomy" id="1121291"/>
    <lineage>
        <taxon>Bacteria</taxon>
        <taxon>Bacillati</taxon>
        <taxon>Bacillota</taxon>
        <taxon>Clostridia</taxon>
        <taxon>Eubacteriales</taxon>
        <taxon>Clostridiaceae</taxon>
        <taxon>Clostridium</taxon>
    </lineage>
</organism>
<gene>
    <name evidence="2" type="ORF">SAMN02745134_03163</name>
</gene>
<dbReference type="SMART" id="SM00530">
    <property type="entry name" value="HTH_XRE"/>
    <property type="match status" value="1"/>
</dbReference>
<dbReference type="CDD" id="cd00093">
    <property type="entry name" value="HTH_XRE"/>
    <property type="match status" value="1"/>
</dbReference>
<dbReference type="Gene3D" id="1.10.260.40">
    <property type="entry name" value="lambda repressor-like DNA-binding domains"/>
    <property type="match status" value="1"/>
</dbReference>
<dbReference type="Pfam" id="PF01381">
    <property type="entry name" value="HTH_3"/>
    <property type="match status" value="1"/>
</dbReference>
<reference evidence="2 3" key="1">
    <citation type="submission" date="2017-04" db="EMBL/GenBank/DDBJ databases">
        <authorList>
            <person name="Afonso C.L."/>
            <person name="Miller P.J."/>
            <person name="Scott M.A."/>
            <person name="Spackman E."/>
            <person name="Goraichik I."/>
            <person name="Dimitrov K.M."/>
            <person name="Suarez D.L."/>
            <person name="Swayne D.E."/>
        </authorList>
    </citation>
    <scope>NUCLEOTIDE SEQUENCE [LARGE SCALE GENOMIC DNA]</scope>
    <source>
        <strain evidence="2 3">DSM 12555</strain>
    </source>
</reference>
<dbReference type="InterPro" id="IPR019734">
    <property type="entry name" value="TPR_rpt"/>
</dbReference>
<dbReference type="InterPro" id="IPR001387">
    <property type="entry name" value="Cro/C1-type_HTH"/>
</dbReference>
<dbReference type="PROSITE" id="PS50943">
    <property type="entry name" value="HTH_CROC1"/>
    <property type="match status" value="1"/>
</dbReference>
<dbReference type="InterPro" id="IPR011990">
    <property type="entry name" value="TPR-like_helical_dom_sf"/>
</dbReference>
<dbReference type="SUPFAM" id="SSF47413">
    <property type="entry name" value="lambda repressor-like DNA-binding domains"/>
    <property type="match status" value="1"/>
</dbReference>
<dbReference type="InterPro" id="IPR010982">
    <property type="entry name" value="Lambda_DNA-bd_dom_sf"/>
</dbReference>
<sequence length="426" mass="49593">MKFLTPGEKVKKLRTQLNLKQEDLQDEKITQGLISMIETNRREVTPQVALKISNKFNKKATELNLILNIDENYLTRYPKQDAELYCFKQLKNEKITIVKIDEIFEITNMFDLLAVKAETYCKLGAIWSDKREFKESCDCYTHAKEIFISIGITEKLGYIYWKIGDSKANILKYDEAIEYYLLSQHYCILYNDSNTNKRLLCSLSNAYQKSNKLGLALDTINEFLSIYDEKKEHRLYIYAQIIKAACYEKSGNFDTVISICNFTISKIFDSNDPALGYLYSLLGLAYCYKDNFKKSSYYFDLAEALRSKIDKTNLGSTLIDKSTIFIRQNLYTDAIVSTNLGLKYSKTYKNLEYQLRGNYTLAYIYLKLNDVKNLEAVYLNIIELLENNDVKNLCKIYNKLALIYLNQEKAELCKKYLLLSDAILTK</sequence>
<dbReference type="Gene3D" id="1.25.40.10">
    <property type="entry name" value="Tetratricopeptide repeat domain"/>
    <property type="match status" value="2"/>
</dbReference>
<evidence type="ECO:0000313" key="2">
    <source>
        <dbReference type="EMBL" id="SMC27404.1"/>
    </source>
</evidence>
<dbReference type="SUPFAM" id="SSF48452">
    <property type="entry name" value="TPR-like"/>
    <property type="match status" value="2"/>
</dbReference>
<dbReference type="GO" id="GO:0003677">
    <property type="term" value="F:DNA binding"/>
    <property type="evidence" value="ECO:0007669"/>
    <property type="project" value="InterPro"/>
</dbReference>
<dbReference type="Proteomes" id="UP000192468">
    <property type="component" value="Unassembled WGS sequence"/>
</dbReference>
<dbReference type="OrthoDB" id="5516148at2"/>
<evidence type="ECO:0000313" key="3">
    <source>
        <dbReference type="Proteomes" id="UP000192468"/>
    </source>
</evidence>
<dbReference type="RefSeq" id="WP_084117107.1">
    <property type="nucleotide sequence ID" value="NZ_FWXH01000017.1"/>
</dbReference>